<accession>A0A2M7QKT2</accession>
<sequence length="1009" mass="108301">MCQNVDCTSCVPCAPPPPTTIPLSPPTLTCGAGNGANVSVNVTWSGSSDAWIQVKSKKTTSAEQWEYNDWASGNSKSLDILGDRRIFARISYTGNPGDWSAWTDGGLICMSYYGKVFIDKNKNGRFDIGEPCYSGMVPIQIGTHVINFESTSLCNQYQYVLTDSSPTTREVKINYIPPDYTFTGYSGHDGATPISGNTTAVSVSDAEVDFGYGEPTPTPTIMCTVSLNSPASGCYASEPDLSATYGPGDAQVQFAVDENIGFPSPWRCNSGYGGSPYDLSLNCPLTTDDYYWSARAASPTDSCTESDLASPYIFSIDKTPPPVQGFGSGLTCNVVSDTITFNWANVADTGCFKDEGDVNYLFNLDGVDKTGWGTSISYQVTSATMGHTYKGKVKSKDFGNNDGGFGSEIGCIYCVTPATITGLTTSDGDTCTNSINRTYLWDVDSTSLGYQFQLKIRPDGGNVDGSDDIWCKNQSISGSGNNSIVISTCDNTIPEGTFGTIMWSVAPKYGECGDGSYTQNSVVISFDQAPPAIPGNREITTTIDALCPGKRYVSYSWQELVSDVGCGGLNPTPYWGQISQIDTFSSVCEGSPNTWVFPTSIAAPTSYPEGDIYTHVQSRDIFDNQSGFSTPAEHIIIPTPTLYPTIHVEGSYKEDTGGATCSTMTLVNPPSLNLAFTLPSGATYDCINDVNSYACNITFNNQSVNGTCLTASQDITLNANFSGYTSIDWKTANTCPGGQNNTVAVNLSSPATISRDLFFIYGDQGWIKTKDSSVTSKTSGRNNIIPNAVEKYDVSDDTGEKSVIIGNSGVLLHNGLYIGASVAPNTGYSPTGWYPSGGATYVYAPSFTSSKLSAYVKSRKEYKTITDMNSIIKDGVYLYQGDLAINSSSLTYNVVLIVNGTVTIDTVDSNPGTFDTGKSVAILANTIQFNDVVTKANGIFVGDTILVGTTVNQGLKIKGNLINLSTNFNNQRRWSNASKPSIFIVFDMNKYMDLLPYLSTSAYDWKKLQ</sequence>
<evidence type="ECO:0000313" key="2">
    <source>
        <dbReference type="Proteomes" id="UP000229401"/>
    </source>
</evidence>
<organism evidence="1 2">
    <name type="scientific">Candidatus Roizmanbacteria bacterium CG_4_10_14_0_8_um_filter_33_9</name>
    <dbReference type="NCBI Taxonomy" id="1974826"/>
    <lineage>
        <taxon>Bacteria</taxon>
        <taxon>Candidatus Roizmaniibacteriota</taxon>
    </lineage>
</organism>
<name>A0A2M7QKT2_9BACT</name>
<gene>
    <name evidence="1" type="ORF">COY87_00280</name>
</gene>
<reference evidence="2" key="1">
    <citation type="submission" date="2017-09" db="EMBL/GenBank/DDBJ databases">
        <title>Depth-based differentiation of microbial function through sediment-hosted aquifers and enrichment of novel symbionts in the deep terrestrial subsurface.</title>
        <authorList>
            <person name="Probst A.J."/>
            <person name="Ladd B."/>
            <person name="Jarett J.K."/>
            <person name="Geller-Mcgrath D.E."/>
            <person name="Sieber C.M.K."/>
            <person name="Emerson J.B."/>
            <person name="Anantharaman K."/>
            <person name="Thomas B.C."/>
            <person name="Malmstrom R."/>
            <person name="Stieglmeier M."/>
            <person name="Klingl A."/>
            <person name="Woyke T."/>
            <person name="Ryan C.M."/>
            <person name="Banfield J.F."/>
        </authorList>
    </citation>
    <scope>NUCLEOTIDE SEQUENCE [LARGE SCALE GENOMIC DNA]</scope>
</reference>
<dbReference type="EMBL" id="PFLI01000010">
    <property type="protein sequence ID" value="PIY72566.1"/>
    <property type="molecule type" value="Genomic_DNA"/>
</dbReference>
<proteinExistence type="predicted"/>
<dbReference type="Gene3D" id="2.60.40.10">
    <property type="entry name" value="Immunoglobulins"/>
    <property type="match status" value="1"/>
</dbReference>
<dbReference type="AlphaFoldDB" id="A0A2M7QKT2"/>
<dbReference type="Proteomes" id="UP000229401">
    <property type="component" value="Unassembled WGS sequence"/>
</dbReference>
<dbReference type="InterPro" id="IPR013783">
    <property type="entry name" value="Ig-like_fold"/>
</dbReference>
<evidence type="ECO:0000313" key="1">
    <source>
        <dbReference type="EMBL" id="PIY72566.1"/>
    </source>
</evidence>
<protein>
    <submittedName>
        <fullName evidence="1">Uncharacterized protein</fullName>
    </submittedName>
</protein>
<comment type="caution">
    <text evidence="1">The sequence shown here is derived from an EMBL/GenBank/DDBJ whole genome shotgun (WGS) entry which is preliminary data.</text>
</comment>